<dbReference type="AlphaFoldDB" id="A0A1U7JKK5"/>
<protein>
    <submittedName>
        <fullName evidence="1">Uncharacterized protein</fullName>
    </submittedName>
</protein>
<dbReference type="Proteomes" id="UP000185783">
    <property type="component" value="Unassembled WGS sequence"/>
</dbReference>
<name>A0A1U7JKK5_9HYPH</name>
<keyword evidence="2" id="KW-1185">Reference proteome</keyword>
<proteinExistence type="predicted"/>
<dbReference type="STRING" id="197461.A3843_02650"/>
<reference evidence="1 2" key="1">
    <citation type="submission" date="2016-03" db="EMBL/GenBank/DDBJ databases">
        <title>Genome sequence of Nesiotobacter sp. nov., a moderately halophilic alphaproteobacterium isolated from the Yellow Sea, China.</title>
        <authorList>
            <person name="Zhang G."/>
            <person name="Zhang R."/>
        </authorList>
    </citation>
    <scope>NUCLEOTIDE SEQUENCE [LARGE SCALE GENOMIC DNA]</scope>
    <source>
        <strain evidence="1 2">WB1-6</strain>
    </source>
</reference>
<gene>
    <name evidence="1" type="ORF">A3843_02650</name>
</gene>
<evidence type="ECO:0000313" key="1">
    <source>
        <dbReference type="EMBL" id="OKL45259.1"/>
    </source>
</evidence>
<evidence type="ECO:0000313" key="2">
    <source>
        <dbReference type="Proteomes" id="UP000185783"/>
    </source>
</evidence>
<organism evidence="1 2">
    <name type="scientific">Pseudovibrio exalbescens</name>
    <dbReference type="NCBI Taxonomy" id="197461"/>
    <lineage>
        <taxon>Bacteria</taxon>
        <taxon>Pseudomonadati</taxon>
        <taxon>Pseudomonadota</taxon>
        <taxon>Alphaproteobacteria</taxon>
        <taxon>Hyphomicrobiales</taxon>
        <taxon>Stappiaceae</taxon>
        <taxon>Pseudovibrio</taxon>
    </lineage>
</organism>
<dbReference type="EMBL" id="LVVZ01000005">
    <property type="protein sequence ID" value="OKL45259.1"/>
    <property type="molecule type" value="Genomic_DNA"/>
</dbReference>
<comment type="caution">
    <text evidence="1">The sequence shown here is derived from an EMBL/GenBank/DDBJ whole genome shotgun (WGS) entry which is preliminary data.</text>
</comment>
<sequence>MARLSRSDGLPQRKREFILFYLNLTKMKLARRIHLKIAFPALATSTRGAKACHVCIPMLAACHKHMQALEIIR</sequence>
<accession>A0A1U7JKK5</accession>